<dbReference type="GO" id="GO:0004340">
    <property type="term" value="F:glucokinase activity"/>
    <property type="evidence" value="ECO:0007669"/>
    <property type="project" value="TreeGrafter"/>
</dbReference>
<evidence type="ECO:0000256" key="1">
    <source>
        <dbReference type="ARBA" id="ARBA00009225"/>
    </source>
</evidence>
<dbReference type="GO" id="GO:0006096">
    <property type="term" value="P:glycolytic process"/>
    <property type="evidence" value="ECO:0007669"/>
    <property type="project" value="UniProtKB-KW"/>
</dbReference>
<dbReference type="GO" id="GO:0005829">
    <property type="term" value="C:cytosol"/>
    <property type="evidence" value="ECO:0007669"/>
    <property type="project" value="TreeGrafter"/>
</dbReference>
<dbReference type="PROSITE" id="PS51748">
    <property type="entry name" value="HEXOKINASE_2"/>
    <property type="match status" value="1"/>
</dbReference>
<proteinExistence type="inferred from homology"/>
<evidence type="ECO:0000259" key="7">
    <source>
        <dbReference type="Pfam" id="PF00349"/>
    </source>
</evidence>
<protein>
    <recommendedName>
        <fullName evidence="6">Phosphotransferase</fullName>
        <ecNumber evidence="6">2.7.1.-</ecNumber>
    </recommendedName>
</protein>
<dbReference type="GO" id="GO:0005739">
    <property type="term" value="C:mitochondrion"/>
    <property type="evidence" value="ECO:0007669"/>
    <property type="project" value="TreeGrafter"/>
</dbReference>
<keyword evidence="3 6" id="KW-0547">Nucleotide-binding</keyword>
<dbReference type="SUPFAM" id="SSF53067">
    <property type="entry name" value="Actin-like ATPase domain"/>
    <property type="match status" value="2"/>
</dbReference>
<evidence type="ECO:0000256" key="5">
    <source>
        <dbReference type="ARBA" id="ARBA00022840"/>
    </source>
</evidence>
<evidence type="ECO:0000256" key="3">
    <source>
        <dbReference type="ARBA" id="ARBA00022741"/>
    </source>
</evidence>
<feature type="domain" description="Hexokinase N-terminal" evidence="7">
    <location>
        <begin position="8"/>
        <end position="221"/>
    </location>
</feature>
<dbReference type="PANTHER" id="PTHR19443:SF29">
    <property type="entry name" value="PHOSPHOTRANSFERASE"/>
    <property type="match status" value="1"/>
</dbReference>
<keyword evidence="4 6" id="KW-0418">Kinase</keyword>
<dbReference type="InterPro" id="IPR022672">
    <property type="entry name" value="Hexokinase_N"/>
</dbReference>
<keyword evidence="5 6" id="KW-0067">ATP-binding</keyword>
<name>A0A9P9Y9E6_9HYPO</name>
<dbReference type="InterPro" id="IPR022673">
    <property type="entry name" value="Hexokinase_C"/>
</dbReference>
<feature type="domain" description="Hexokinase C-terminal" evidence="8">
    <location>
        <begin position="233"/>
        <end position="475"/>
    </location>
</feature>
<dbReference type="EC" id="2.7.1.-" evidence="6"/>
<dbReference type="CDD" id="cd24000">
    <property type="entry name" value="ASKHA_NBD_HK"/>
    <property type="match status" value="1"/>
</dbReference>
<dbReference type="GO" id="GO:0005524">
    <property type="term" value="F:ATP binding"/>
    <property type="evidence" value="ECO:0007669"/>
    <property type="project" value="UniProtKB-UniRule"/>
</dbReference>
<evidence type="ECO:0000256" key="6">
    <source>
        <dbReference type="RuleBase" id="RU362007"/>
    </source>
</evidence>
<keyword evidence="2 6" id="KW-0808">Transferase</keyword>
<evidence type="ECO:0000313" key="9">
    <source>
        <dbReference type="EMBL" id="KAI6785415.1"/>
    </source>
</evidence>
<gene>
    <name evidence="9" type="ORF">J7T54_007057</name>
</gene>
<evidence type="ECO:0000256" key="4">
    <source>
        <dbReference type="ARBA" id="ARBA00022777"/>
    </source>
</evidence>
<organism evidence="9 10">
    <name type="scientific">Emericellopsis cladophorae</name>
    <dbReference type="NCBI Taxonomy" id="2686198"/>
    <lineage>
        <taxon>Eukaryota</taxon>
        <taxon>Fungi</taxon>
        <taxon>Dikarya</taxon>
        <taxon>Ascomycota</taxon>
        <taxon>Pezizomycotina</taxon>
        <taxon>Sordariomycetes</taxon>
        <taxon>Hypocreomycetidae</taxon>
        <taxon>Hypocreales</taxon>
        <taxon>Bionectriaceae</taxon>
        <taxon>Emericellopsis</taxon>
    </lineage>
</organism>
<dbReference type="Pfam" id="PF03727">
    <property type="entry name" value="Hexokinase_2"/>
    <property type="match status" value="1"/>
</dbReference>
<accession>A0A9P9Y9E6</accession>
<reference evidence="9" key="1">
    <citation type="journal article" date="2021" name="J Fungi (Basel)">
        <title>Genomic and Metabolomic Analyses of the Marine Fungus Emericellopsis cladophorae: Insights into Saltwater Adaptability Mechanisms and Its Biosynthetic Potential.</title>
        <authorList>
            <person name="Goncalves M.F.M."/>
            <person name="Hilario S."/>
            <person name="Van de Peer Y."/>
            <person name="Esteves A.C."/>
            <person name="Alves A."/>
        </authorList>
    </citation>
    <scope>NUCLEOTIDE SEQUENCE</scope>
    <source>
        <strain evidence="9">MUM 19.33</strain>
    </source>
</reference>
<dbReference type="RefSeq" id="XP_051366271.1">
    <property type="nucleotide sequence ID" value="XM_051510312.1"/>
</dbReference>
<dbReference type="Proteomes" id="UP001055219">
    <property type="component" value="Unassembled WGS sequence"/>
</dbReference>
<dbReference type="OrthoDB" id="419537at2759"/>
<dbReference type="GO" id="GO:0008865">
    <property type="term" value="F:fructokinase activity"/>
    <property type="evidence" value="ECO:0007669"/>
    <property type="project" value="TreeGrafter"/>
</dbReference>
<dbReference type="PANTHER" id="PTHR19443">
    <property type="entry name" value="HEXOKINASE"/>
    <property type="match status" value="1"/>
</dbReference>
<sequence>MTSPTVPIDQFLQPLHVDVDGIYELSQLFLSNFDDLAAHSESQFLPTPISDSILRPVSISNKDAYHLAIDIGGTNLRVGFVQRLGKQAPSDGENGTPPRTRRLLEQHWSIDEHLKNDNAEKLFAWIGKCIATVVEEGCSQLEVSREKALDLGVTFSFPMEQTSLSEARLMTMGKGFAVSANVDLGSRLLDGYNNSRGDRLPPMRIAAIANDSVSTLVSFIYEFDESVKKRASMGLILGTGCNATIPLKLSQLKPSKRPANVSLLPGERVDDVKVAINTEWSINGSVPPLRKMNLISRWDEVVDSHNETPGFQPMEYMTAGRYLGELGRVVFVDFLTSVRGVPEKDIPERLLQPYGMSTSFLSHFKPLEPRLLLQQLEKAFPTDKGTHGISWTEELAVFLFKIAKAIEVRAAGIVAAATVALLTLGGELPQDYLTDCQSFIDQLLARIFGNGQSPAKVVLSPCHNGGVIGAGILVAAASASESAQV</sequence>
<dbReference type="EMBL" id="JAGIXG020000002">
    <property type="protein sequence ID" value="KAI6785415.1"/>
    <property type="molecule type" value="Genomic_DNA"/>
</dbReference>
<comment type="similarity">
    <text evidence="1 6">Belongs to the hexokinase family.</text>
</comment>
<evidence type="ECO:0000256" key="2">
    <source>
        <dbReference type="ARBA" id="ARBA00022679"/>
    </source>
</evidence>
<dbReference type="GO" id="GO:0005536">
    <property type="term" value="F:D-glucose binding"/>
    <property type="evidence" value="ECO:0007669"/>
    <property type="project" value="InterPro"/>
</dbReference>
<dbReference type="GO" id="GO:0006006">
    <property type="term" value="P:glucose metabolic process"/>
    <property type="evidence" value="ECO:0007669"/>
    <property type="project" value="TreeGrafter"/>
</dbReference>
<dbReference type="Gene3D" id="3.40.367.20">
    <property type="match status" value="1"/>
</dbReference>
<comment type="caution">
    <text evidence="9">The sequence shown here is derived from an EMBL/GenBank/DDBJ whole genome shotgun (WGS) entry which is preliminary data.</text>
</comment>
<dbReference type="GO" id="GO:0001678">
    <property type="term" value="P:intracellular glucose homeostasis"/>
    <property type="evidence" value="ECO:0007669"/>
    <property type="project" value="InterPro"/>
</dbReference>
<dbReference type="GO" id="GO:0006013">
    <property type="term" value="P:mannose metabolic process"/>
    <property type="evidence" value="ECO:0007669"/>
    <property type="project" value="TreeGrafter"/>
</dbReference>
<keyword evidence="10" id="KW-1185">Reference proteome</keyword>
<dbReference type="Gene3D" id="3.30.420.40">
    <property type="match status" value="1"/>
</dbReference>
<dbReference type="InterPro" id="IPR001312">
    <property type="entry name" value="Hexokinase"/>
</dbReference>
<dbReference type="Pfam" id="PF00349">
    <property type="entry name" value="Hexokinase_1"/>
    <property type="match status" value="1"/>
</dbReference>
<dbReference type="GeneID" id="75833534"/>
<reference evidence="9" key="2">
    <citation type="submission" date="2022-07" db="EMBL/GenBank/DDBJ databases">
        <authorList>
            <person name="Goncalves M.F.M."/>
            <person name="Hilario S."/>
            <person name="Van De Peer Y."/>
            <person name="Esteves A.C."/>
            <person name="Alves A."/>
        </authorList>
    </citation>
    <scope>NUCLEOTIDE SEQUENCE</scope>
    <source>
        <strain evidence="9">MUM 19.33</strain>
    </source>
</reference>
<dbReference type="AlphaFoldDB" id="A0A9P9Y9E6"/>
<evidence type="ECO:0000259" key="8">
    <source>
        <dbReference type="Pfam" id="PF03727"/>
    </source>
</evidence>
<dbReference type="InterPro" id="IPR043129">
    <property type="entry name" value="ATPase_NBD"/>
</dbReference>
<keyword evidence="6" id="KW-0324">Glycolysis</keyword>
<dbReference type="GO" id="GO:0019158">
    <property type="term" value="F:mannokinase activity"/>
    <property type="evidence" value="ECO:0007669"/>
    <property type="project" value="TreeGrafter"/>
</dbReference>
<dbReference type="PRINTS" id="PR00475">
    <property type="entry name" value="HEXOKINASE"/>
</dbReference>
<evidence type="ECO:0000313" key="10">
    <source>
        <dbReference type="Proteomes" id="UP001055219"/>
    </source>
</evidence>